<dbReference type="AlphaFoldDB" id="A0A5K4EL46"/>
<name>A0A5K4EL46_SCHMA</name>
<evidence type="ECO:0000313" key="2">
    <source>
        <dbReference type="Proteomes" id="UP000008854"/>
    </source>
</evidence>
<dbReference type="ExpressionAtlas" id="A0A5K4EL46">
    <property type="expression patterns" value="baseline"/>
</dbReference>
<dbReference type="WBParaSite" id="Smp_127010.2">
    <property type="protein sequence ID" value="Smp_127010.2"/>
    <property type="gene ID" value="Smp_127010"/>
</dbReference>
<feature type="compositionally biased region" description="Polar residues" evidence="1">
    <location>
        <begin position="116"/>
        <end position="126"/>
    </location>
</feature>
<proteinExistence type="predicted"/>
<evidence type="ECO:0000256" key="1">
    <source>
        <dbReference type="SAM" id="MobiDB-lite"/>
    </source>
</evidence>
<protein>
    <submittedName>
        <fullName evidence="3">Histone acetyltransferase</fullName>
    </submittedName>
</protein>
<evidence type="ECO:0000313" key="3">
    <source>
        <dbReference type="WBParaSite" id="Smp_127010.2"/>
    </source>
</evidence>
<organism evidence="2 3">
    <name type="scientific">Schistosoma mansoni</name>
    <name type="common">Blood fluke</name>
    <dbReference type="NCBI Taxonomy" id="6183"/>
    <lineage>
        <taxon>Eukaryota</taxon>
        <taxon>Metazoa</taxon>
        <taxon>Spiralia</taxon>
        <taxon>Lophotrochozoa</taxon>
        <taxon>Platyhelminthes</taxon>
        <taxon>Trematoda</taxon>
        <taxon>Digenea</taxon>
        <taxon>Strigeidida</taxon>
        <taxon>Schistosomatoidea</taxon>
        <taxon>Schistosomatidae</taxon>
        <taxon>Schistosoma</taxon>
    </lineage>
</organism>
<dbReference type="STRING" id="6183.A0A5K4EL46"/>
<feature type="region of interest" description="Disordered" evidence="1">
    <location>
        <begin position="79"/>
        <end position="126"/>
    </location>
</feature>
<dbReference type="Proteomes" id="UP000008854">
    <property type="component" value="Unassembled WGS sequence"/>
</dbReference>
<feature type="compositionally biased region" description="Low complexity" evidence="1">
    <location>
        <begin position="93"/>
        <end position="115"/>
    </location>
</feature>
<dbReference type="InParanoid" id="A0A5K4EL46"/>
<sequence>MYMIIPIIVYFFANIILQFSSWLNSSPQYVRAWQYIQQSHLHNQQQQQLSQMSGCTPSTSNPHCPMGAQLHNTYSACQTPQNSQSVAGSRPLPQSRYPYSQVQQQQIIGNPQSHQSQSWSSLPTQQPRFRQAITPPSFNQQFSIPCHQQIGKPLSTTISPTQASNSPQRYMTQTNMPQPMTNQIPISPPASNISRCANTAMPQMVSLPRCTNSLSMPSMGLVNSAGMSPNRAVQPSPHYSSVMLSQLLGPGQTANLVNTPSSVSEYPNMPNKQHLVRQEFIPSTVFQQKLN</sequence>
<accession>A0A5K4EL46</accession>
<keyword evidence="2" id="KW-1185">Reference proteome</keyword>
<reference evidence="3" key="2">
    <citation type="submission" date="2019-11" db="UniProtKB">
        <authorList>
            <consortium name="WormBaseParasite"/>
        </authorList>
    </citation>
    <scope>IDENTIFICATION</scope>
    <source>
        <strain evidence="3">Puerto Rican</strain>
    </source>
</reference>
<reference evidence="2" key="1">
    <citation type="journal article" date="2012" name="PLoS Negl. Trop. Dis.">
        <title>A systematically improved high quality genome and transcriptome of the human blood fluke Schistosoma mansoni.</title>
        <authorList>
            <person name="Protasio A.V."/>
            <person name="Tsai I.J."/>
            <person name="Babbage A."/>
            <person name="Nichol S."/>
            <person name="Hunt M."/>
            <person name="Aslett M.A."/>
            <person name="De Silva N."/>
            <person name="Velarde G.S."/>
            <person name="Anderson T.J."/>
            <person name="Clark R.C."/>
            <person name="Davidson C."/>
            <person name="Dillon G.P."/>
            <person name="Holroyd N.E."/>
            <person name="LoVerde P.T."/>
            <person name="Lloyd C."/>
            <person name="McQuillan J."/>
            <person name="Oliveira G."/>
            <person name="Otto T.D."/>
            <person name="Parker-Manuel S.J."/>
            <person name="Quail M.A."/>
            <person name="Wilson R.A."/>
            <person name="Zerlotini A."/>
            <person name="Dunne D.W."/>
            <person name="Berriman M."/>
        </authorList>
    </citation>
    <scope>NUCLEOTIDE SEQUENCE [LARGE SCALE GENOMIC DNA]</scope>
    <source>
        <strain evidence="2">Puerto Rican</strain>
    </source>
</reference>